<keyword evidence="18" id="KW-1185">Reference proteome</keyword>
<evidence type="ECO:0000256" key="9">
    <source>
        <dbReference type="ARBA" id="ARBA00022679"/>
    </source>
</evidence>
<dbReference type="InterPro" id="IPR017945">
    <property type="entry name" value="DHBP_synth_RibB-like_a/b_dom"/>
</dbReference>
<dbReference type="GO" id="GO:0005739">
    <property type="term" value="C:mitochondrion"/>
    <property type="evidence" value="ECO:0007669"/>
    <property type="project" value="UniProtKB-SubCell"/>
</dbReference>
<keyword evidence="12" id="KW-0472">Membrane</keyword>
<dbReference type="NCBIfam" id="TIGR00057">
    <property type="entry name" value="L-threonylcarbamoyladenylate synthase"/>
    <property type="match status" value="1"/>
</dbReference>
<dbReference type="Pfam" id="PF01300">
    <property type="entry name" value="Sua5_yciO_yrdC"/>
    <property type="match status" value="1"/>
</dbReference>
<dbReference type="InterPro" id="IPR050156">
    <property type="entry name" value="TC-AMP_synthase_SUA5"/>
</dbReference>
<dbReference type="EMBL" id="JADBJN010000001">
    <property type="protein sequence ID" value="KAG5680857.1"/>
    <property type="molecule type" value="Genomic_DNA"/>
</dbReference>
<dbReference type="Proteomes" id="UP001107558">
    <property type="component" value="Chromosome 1"/>
</dbReference>
<feature type="domain" description="YrdC-like" evidence="16">
    <location>
        <begin position="9"/>
        <end position="199"/>
    </location>
</feature>
<comment type="subunit">
    <text evidence="15">Interacts with RSC1A1.</text>
</comment>
<evidence type="ECO:0000313" key="17">
    <source>
        <dbReference type="EMBL" id="KAG5680857.1"/>
    </source>
</evidence>
<evidence type="ECO:0000313" key="18">
    <source>
        <dbReference type="Proteomes" id="UP001107558"/>
    </source>
</evidence>
<dbReference type="EC" id="2.7.7.87" evidence="5"/>
<dbReference type="FunFam" id="3.90.870.10:FF:000007">
    <property type="entry name" value="YrdC N6-threonylcarbamoyltransferase domain containing"/>
    <property type="match status" value="1"/>
</dbReference>
<dbReference type="GO" id="GO:0005886">
    <property type="term" value="C:plasma membrane"/>
    <property type="evidence" value="ECO:0007669"/>
    <property type="project" value="UniProtKB-SubCell"/>
</dbReference>
<keyword evidence="9" id="KW-0808">Transferase</keyword>
<gene>
    <name evidence="17" type="ORF">PVAND_010338</name>
</gene>
<evidence type="ECO:0000256" key="7">
    <source>
        <dbReference type="ARBA" id="ARBA00022475"/>
    </source>
</evidence>
<dbReference type="PROSITE" id="PS51163">
    <property type="entry name" value="YRDC"/>
    <property type="match status" value="1"/>
</dbReference>
<evidence type="ECO:0000256" key="14">
    <source>
        <dbReference type="ARBA" id="ARBA00058524"/>
    </source>
</evidence>
<comment type="function">
    <text evidence="14">Cytoplasmic and mitochondrial threonylcarbamoyl-AMP synthase required for the formation of a threonylcarbamoyl group on adenosine at position 37 (t(6)A37) in tRNAs that read codons beginning with adenine. Catalyzes the conversion of L-threonine, HCO(3)(-)/CO(2) and ATP to give threonylcarbamoyl-AMP (TC-AMP) as the acyladenylate intermediate, with the release of diphosphate. Participates in t(6)A37 formation in cytoplasmic and mitochondrial tRNAs. May regulate the activity of some transporters.</text>
</comment>
<dbReference type="GO" id="GO:0061710">
    <property type="term" value="F:L-threonylcarbamoyladenylate synthase"/>
    <property type="evidence" value="ECO:0007669"/>
    <property type="project" value="UniProtKB-EC"/>
</dbReference>
<evidence type="ECO:0000256" key="6">
    <source>
        <dbReference type="ARBA" id="ARBA00015492"/>
    </source>
</evidence>
<evidence type="ECO:0000256" key="11">
    <source>
        <dbReference type="ARBA" id="ARBA00023128"/>
    </source>
</evidence>
<name>A0A9J6CF93_POLVA</name>
<dbReference type="OrthoDB" id="3648309at2759"/>
<keyword evidence="8" id="KW-0963">Cytoplasm</keyword>
<evidence type="ECO:0000256" key="1">
    <source>
        <dbReference type="ARBA" id="ARBA00004173"/>
    </source>
</evidence>
<comment type="similarity">
    <text evidence="4">Belongs to the SUA5 family.</text>
</comment>
<evidence type="ECO:0000256" key="4">
    <source>
        <dbReference type="ARBA" id="ARBA00007663"/>
    </source>
</evidence>
<dbReference type="GO" id="GO:0003725">
    <property type="term" value="F:double-stranded RNA binding"/>
    <property type="evidence" value="ECO:0007669"/>
    <property type="project" value="InterPro"/>
</dbReference>
<protein>
    <recommendedName>
        <fullName evidence="6">Threonylcarbamoyl-AMP synthase</fullName>
        <ecNumber evidence="5">2.7.7.87</ecNumber>
    </recommendedName>
</protein>
<dbReference type="PANTHER" id="PTHR17490">
    <property type="entry name" value="SUA5"/>
    <property type="match status" value="1"/>
</dbReference>
<evidence type="ECO:0000256" key="2">
    <source>
        <dbReference type="ARBA" id="ARBA00004202"/>
    </source>
</evidence>
<dbReference type="GO" id="GO:0006450">
    <property type="term" value="P:regulation of translational fidelity"/>
    <property type="evidence" value="ECO:0007669"/>
    <property type="project" value="TreeGrafter"/>
</dbReference>
<organism evidence="17 18">
    <name type="scientific">Polypedilum vanderplanki</name>
    <name type="common">Sleeping chironomid midge</name>
    <dbReference type="NCBI Taxonomy" id="319348"/>
    <lineage>
        <taxon>Eukaryota</taxon>
        <taxon>Metazoa</taxon>
        <taxon>Ecdysozoa</taxon>
        <taxon>Arthropoda</taxon>
        <taxon>Hexapoda</taxon>
        <taxon>Insecta</taxon>
        <taxon>Pterygota</taxon>
        <taxon>Neoptera</taxon>
        <taxon>Endopterygota</taxon>
        <taxon>Diptera</taxon>
        <taxon>Nematocera</taxon>
        <taxon>Chironomoidea</taxon>
        <taxon>Chironomidae</taxon>
        <taxon>Chironominae</taxon>
        <taxon>Polypedilum</taxon>
        <taxon>Polypedilum</taxon>
    </lineage>
</organism>
<keyword evidence="10" id="KW-0809">Transit peptide</keyword>
<dbReference type="InterPro" id="IPR006070">
    <property type="entry name" value="Sua5-like_dom"/>
</dbReference>
<dbReference type="Gene3D" id="3.90.870.10">
    <property type="entry name" value="DHBP synthase"/>
    <property type="match status" value="1"/>
</dbReference>
<comment type="subcellular location">
    <subcellularLocation>
        <location evidence="2">Cell membrane</location>
        <topology evidence="2">Peripheral membrane protein</topology>
    </subcellularLocation>
    <subcellularLocation>
        <location evidence="3">Cytoplasm</location>
    </subcellularLocation>
    <subcellularLocation>
        <location evidence="1">Mitochondrion</location>
    </subcellularLocation>
</comment>
<evidence type="ECO:0000256" key="12">
    <source>
        <dbReference type="ARBA" id="ARBA00023136"/>
    </source>
</evidence>
<evidence type="ECO:0000256" key="10">
    <source>
        <dbReference type="ARBA" id="ARBA00022946"/>
    </source>
</evidence>
<evidence type="ECO:0000256" key="13">
    <source>
        <dbReference type="ARBA" id="ARBA00048366"/>
    </source>
</evidence>
<dbReference type="AlphaFoldDB" id="A0A9J6CF93"/>
<evidence type="ECO:0000259" key="16">
    <source>
        <dbReference type="PROSITE" id="PS51163"/>
    </source>
</evidence>
<reference evidence="17" key="1">
    <citation type="submission" date="2021-03" db="EMBL/GenBank/DDBJ databases">
        <title>Chromosome level genome of the anhydrobiotic midge Polypedilum vanderplanki.</title>
        <authorList>
            <person name="Yoshida Y."/>
            <person name="Kikawada T."/>
            <person name="Gusev O."/>
        </authorList>
    </citation>
    <scope>NUCLEOTIDE SEQUENCE</scope>
    <source>
        <strain evidence="17">NIAS01</strain>
        <tissue evidence="17">Whole body or cell culture</tissue>
    </source>
</reference>
<evidence type="ECO:0000256" key="3">
    <source>
        <dbReference type="ARBA" id="ARBA00004496"/>
    </source>
</evidence>
<evidence type="ECO:0000256" key="15">
    <source>
        <dbReference type="ARBA" id="ARBA00063146"/>
    </source>
</evidence>
<keyword evidence="7" id="KW-1003">Cell membrane</keyword>
<proteinExistence type="inferred from homology"/>
<dbReference type="PANTHER" id="PTHR17490:SF10">
    <property type="entry name" value="THREONYLCARBAMOYL-AMP SYNTHASE"/>
    <property type="match status" value="1"/>
</dbReference>
<evidence type="ECO:0000256" key="5">
    <source>
        <dbReference type="ARBA" id="ARBA00012584"/>
    </source>
</evidence>
<accession>A0A9J6CF93</accession>
<dbReference type="GO" id="GO:0000049">
    <property type="term" value="F:tRNA binding"/>
    <property type="evidence" value="ECO:0007669"/>
    <property type="project" value="TreeGrafter"/>
</dbReference>
<dbReference type="SUPFAM" id="SSF55821">
    <property type="entry name" value="YrdC/RibB"/>
    <property type="match status" value="1"/>
</dbReference>
<sequence length="216" mass="24003">MNIIKTCDTQSIKIASNLLKNGNVIGIPTDTIYGLACSANDSEAIKNLYDIKGRNEEKPVAICVSDFNDLKHWGQASHLKDELLRQLLPGPVTIVLNKSIHLNNPYLNPGTEKIGIRIPDFNFIRDVCREFSMPVALTSANKSSEKSSLSIEEFQALWCKLGAVFDGGRLSDAEENRKGSTVIDLSVPNEYKVIRQGIAFENTISLVEEYDFREAI</sequence>
<keyword evidence="11" id="KW-0496">Mitochondrion</keyword>
<comment type="caution">
    <text evidence="17">The sequence shown here is derived from an EMBL/GenBank/DDBJ whole genome shotgun (WGS) entry which is preliminary data.</text>
</comment>
<evidence type="ECO:0000256" key="8">
    <source>
        <dbReference type="ARBA" id="ARBA00022490"/>
    </source>
</evidence>
<comment type="catalytic activity">
    <reaction evidence="13">
        <text>L-threonine + hydrogencarbonate + ATP = L-threonylcarbamoyladenylate + diphosphate + H2O</text>
        <dbReference type="Rhea" id="RHEA:36407"/>
        <dbReference type="ChEBI" id="CHEBI:15377"/>
        <dbReference type="ChEBI" id="CHEBI:17544"/>
        <dbReference type="ChEBI" id="CHEBI:30616"/>
        <dbReference type="ChEBI" id="CHEBI:33019"/>
        <dbReference type="ChEBI" id="CHEBI:57926"/>
        <dbReference type="ChEBI" id="CHEBI:73682"/>
        <dbReference type="EC" id="2.7.7.87"/>
    </reaction>
</comment>